<proteinExistence type="predicted"/>
<accession>A0A5M3XDE6</accession>
<dbReference type="Gene3D" id="3.40.1590.10">
    <property type="entry name" value="NMB0488-like"/>
    <property type="match status" value="1"/>
</dbReference>
<name>A0A5M3XDE6_9ACTN</name>
<dbReference type="RefSeq" id="WP_155343789.1">
    <property type="nucleotide sequence ID" value="NZ_BAAAHM010000012.1"/>
</dbReference>
<sequence length="146" mass="16063">MKQIIRRCSVYAHRGRLFVLPESQTRAGFYLQTEPVQVLDATAPDAEVGEAVLKALTESKVRLRTPRRDEYETPVVVKAAGLRSYAAFEKQAKAISVEVSGDVVTIDRWEPDGTGGFVPGDRQSRIELSSVDDAELGIQVLALFAD</sequence>
<organism evidence="1 2">
    <name type="scientific">Acrocarpospora pleiomorpha</name>
    <dbReference type="NCBI Taxonomy" id="90975"/>
    <lineage>
        <taxon>Bacteria</taxon>
        <taxon>Bacillati</taxon>
        <taxon>Actinomycetota</taxon>
        <taxon>Actinomycetes</taxon>
        <taxon>Streptosporangiales</taxon>
        <taxon>Streptosporangiaceae</taxon>
        <taxon>Acrocarpospora</taxon>
    </lineage>
</organism>
<evidence type="ECO:0000313" key="1">
    <source>
        <dbReference type="EMBL" id="GES18666.1"/>
    </source>
</evidence>
<dbReference type="InterPro" id="IPR037891">
    <property type="entry name" value="Cdil-like_sf"/>
</dbReference>
<comment type="caution">
    <text evidence="1">The sequence shown here is derived from an EMBL/GenBank/DDBJ whole genome shotgun (WGS) entry which is preliminary data.</text>
</comment>
<protein>
    <submittedName>
        <fullName evidence="1">Uncharacterized protein</fullName>
    </submittedName>
</protein>
<gene>
    <name evidence="1" type="ORF">Aple_015610</name>
</gene>
<dbReference type="Proteomes" id="UP000377595">
    <property type="component" value="Unassembled WGS sequence"/>
</dbReference>
<keyword evidence="2" id="KW-1185">Reference proteome</keyword>
<reference evidence="1 2" key="1">
    <citation type="submission" date="2019-10" db="EMBL/GenBank/DDBJ databases">
        <title>Whole genome shotgun sequence of Acrocarpospora pleiomorpha NBRC 16267.</title>
        <authorList>
            <person name="Ichikawa N."/>
            <person name="Kimura A."/>
            <person name="Kitahashi Y."/>
            <person name="Komaki H."/>
            <person name="Oguchi A."/>
        </authorList>
    </citation>
    <scope>NUCLEOTIDE SEQUENCE [LARGE SCALE GENOMIC DNA]</scope>
    <source>
        <strain evidence="1 2">NBRC 16267</strain>
    </source>
</reference>
<dbReference type="OrthoDB" id="3373251at2"/>
<evidence type="ECO:0000313" key="2">
    <source>
        <dbReference type="Proteomes" id="UP000377595"/>
    </source>
</evidence>
<dbReference type="EMBL" id="BLAF01000008">
    <property type="protein sequence ID" value="GES18666.1"/>
    <property type="molecule type" value="Genomic_DNA"/>
</dbReference>
<dbReference type="SUPFAM" id="SSF160207">
    <property type="entry name" value="NMB0488-like"/>
    <property type="match status" value="1"/>
</dbReference>
<dbReference type="AlphaFoldDB" id="A0A5M3XDE6"/>